<sequence>MEPQKAKKYIYQIELMLEGATDGEALEKLLHTLNTSAVKDYRILKGVRLGSLLDQARTEEGNGIPLQGLPSKADQPAAQQDSHNEQIYETFMDFIRDSTLVRLTVLKEKGGKISMPCRILNFDQTTGHVTVYHVDEKSVYLFTLEEIEDFKVV</sequence>
<accession>A0ABW5PEL5</accession>
<reference evidence="2" key="1">
    <citation type="journal article" date="2019" name="Int. J. Syst. Evol. Microbiol.">
        <title>The Global Catalogue of Microorganisms (GCM) 10K type strain sequencing project: providing services to taxonomists for standard genome sequencing and annotation.</title>
        <authorList>
            <consortium name="The Broad Institute Genomics Platform"/>
            <consortium name="The Broad Institute Genome Sequencing Center for Infectious Disease"/>
            <person name="Wu L."/>
            <person name="Ma J."/>
        </authorList>
    </citation>
    <scope>NUCLEOTIDE SEQUENCE [LARGE SCALE GENOMIC DNA]</scope>
    <source>
        <strain evidence="2">KCTC 3950</strain>
    </source>
</reference>
<dbReference type="RefSeq" id="WP_377603608.1">
    <property type="nucleotide sequence ID" value="NZ_JBHUME010000008.1"/>
</dbReference>
<dbReference type="EMBL" id="JBHUME010000008">
    <property type="protein sequence ID" value="MFD2613584.1"/>
    <property type="molecule type" value="Genomic_DNA"/>
</dbReference>
<evidence type="ECO:0000313" key="1">
    <source>
        <dbReference type="EMBL" id="MFD2613584.1"/>
    </source>
</evidence>
<gene>
    <name evidence="1" type="ORF">ACFSUF_14220</name>
</gene>
<keyword evidence="2" id="KW-1185">Reference proteome</keyword>
<evidence type="ECO:0008006" key="3">
    <source>
        <dbReference type="Google" id="ProtNLM"/>
    </source>
</evidence>
<evidence type="ECO:0000313" key="2">
    <source>
        <dbReference type="Proteomes" id="UP001597541"/>
    </source>
</evidence>
<dbReference type="Proteomes" id="UP001597541">
    <property type="component" value="Unassembled WGS sequence"/>
</dbReference>
<name>A0ABW5PEL5_9BACL</name>
<comment type="caution">
    <text evidence="1">The sequence shown here is derived from an EMBL/GenBank/DDBJ whole genome shotgun (WGS) entry which is preliminary data.</text>
</comment>
<protein>
    <recommendedName>
        <fullName evidence="3">Spore coat protein</fullName>
    </recommendedName>
</protein>
<organism evidence="1 2">
    <name type="scientific">Paenibacillus gansuensis</name>
    <dbReference type="NCBI Taxonomy" id="306542"/>
    <lineage>
        <taxon>Bacteria</taxon>
        <taxon>Bacillati</taxon>
        <taxon>Bacillota</taxon>
        <taxon>Bacilli</taxon>
        <taxon>Bacillales</taxon>
        <taxon>Paenibacillaceae</taxon>
        <taxon>Paenibacillus</taxon>
    </lineage>
</organism>
<proteinExistence type="predicted"/>